<dbReference type="CDD" id="cd06445">
    <property type="entry name" value="ATase"/>
    <property type="match status" value="1"/>
</dbReference>
<gene>
    <name evidence="3" type="ORF">GTW58_00285</name>
</gene>
<dbReference type="EMBL" id="JAAVUN010000001">
    <property type="protein sequence ID" value="NKE08412.1"/>
    <property type="molecule type" value="Genomic_DNA"/>
</dbReference>
<reference evidence="3 4" key="1">
    <citation type="submission" date="2020-02" db="EMBL/GenBank/DDBJ databases">
        <authorList>
            <person name="Sun Q."/>
        </authorList>
    </citation>
    <scope>NUCLEOTIDE SEQUENCE [LARGE SCALE GENOMIC DNA]</scope>
    <source>
        <strain evidence="3 4">YIM 13062</strain>
    </source>
</reference>
<comment type="caution">
    <text evidence="3">The sequence shown here is derived from an EMBL/GenBank/DDBJ whole genome shotgun (WGS) entry which is preliminary data.</text>
</comment>
<dbReference type="SUPFAM" id="SSF46767">
    <property type="entry name" value="Methylated DNA-protein cysteine methyltransferase, C-terminal domain"/>
    <property type="match status" value="1"/>
</dbReference>
<dbReference type="Proteomes" id="UP000521379">
    <property type="component" value="Unassembled WGS sequence"/>
</dbReference>
<keyword evidence="3" id="KW-0489">Methyltransferase</keyword>
<dbReference type="GO" id="GO:0003908">
    <property type="term" value="F:methylated-DNA-[protein]-cysteine S-methyltransferase activity"/>
    <property type="evidence" value="ECO:0007669"/>
    <property type="project" value="InterPro"/>
</dbReference>
<keyword evidence="1" id="KW-0227">DNA damage</keyword>
<organism evidence="3 4">
    <name type="scientific">Kocuria subflava</name>
    <dbReference type="NCBI Taxonomy" id="1736139"/>
    <lineage>
        <taxon>Bacteria</taxon>
        <taxon>Bacillati</taxon>
        <taxon>Actinomycetota</taxon>
        <taxon>Actinomycetes</taxon>
        <taxon>Micrococcales</taxon>
        <taxon>Micrococcaceae</taxon>
        <taxon>Kocuria</taxon>
    </lineage>
</organism>
<keyword evidence="3" id="KW-0808">Transferase</keyword>
<dbReference type="PANTHER" id="PTHR10815">
    <property type="entry name" value="METHYLATED-DNA--PROTEIN-CYSTEINE METHYLTRANSFERASE"/>
    <property type="match status" value="1"/>
</dbReference>
<dbReference type="RefSeq" id="WP_047692096.1">
    <property type="nucleotide sequence ID" value="NZ_JAAVUN010000001.1"/>
</dbReference>
<evidence type="ECO:0000259" key="2">
    <source>
        <dbReference type="Pfam" id="PF01035"/>
    </source>
</evidence>
<protein>
    <submittedName>
        <fullName evidence="3">Methylated-DNA--[protein]-cysteine S-methyltransferase</fullName>
    </submittedName>
</protein>
<dbReference type="InterPro" id="IPR014048">
    <property type="entry name" value="MethylDNA_cys_MeTrfase_DNA-bd"/>
</dbReference>
<evidence type="ECO:0000313" key="3">
    <source>
        <dbReference type="EMBL" id="NKE08412.1"/>
    </source>
</evidence>
<dbReference type="InterPro" id="IPR036631">
    <property type="entry name" value="MGMT_N_sf"/>
</dbReference>
<accession>A0A846TRQ6</accession>
<dbReference type="NCBIfam" id="TIGR00589">
    <property type="entry name" value="ogt"/>
    <property type="match status" value="1"/>
</dbReference>
<dbReference type="GO" id="GO:0032259">
    <property type="term" value="P:methylation"/>
    <property type="evidence" value="ECO:0007669"/>
    <property type="project" value="UniProtKB-KW"/>
</dbReference>
<dbReference type="InterPro" id="IPR036217">
    <property type="entry name" value="MethylDNA_cys_MeTrfase_DNAb"/>
</dbReference>
<evidence type="ECO:0000256" key="1">
    <source>
        <dbReference type="ARBA" id="ARBA00022763"/>
    </source>
</evidence>
<evidence type="ECO:0000313" key="4">
    <source>
        <dbReference type="Proteomes" id="UP000521379"/>
    </source>
</evidence>
<dbReference type="InterPro" id="IPR036388">
    <property type="entry name" value="WH-like_DNA-bd_sf"/>
</dbReference>
<dbReference type="PANTHER" id="PTHR10815:SF13">
    <property type="entry name" value="METHYLATED-DNA--PROTEIN-CYSTEINE METHYLTRANSFERASE"/>
    <property type="match status" value="1"/>
</dbReference>
<dbReference type="SUPFAM" id="SSF53155">
    <property type="entry name" value="Methylated DNA-protein cysteine methyltransferase domain"/>
    <property type="match status" value="1"/>
</dbReference>
<dbReference type="Gene3D" id="1.10.10.10">
    <property type="entry name" value="Winged helix-like DNA-binding domain superfamily/Winged helix DNA-binding domain"/>
    <property type="match status" value="1"/>
</dbReference>
<name>A0A846TRQ6_9MICC</name>
<sequence>MELPASPAWTWVDTPLGEALIVTSRAGVCRTVFAPPQEAWEGSPNQVLPADFARALDEVTGLFGEPPIRDDVALKPVRDQVEQWFSGQRQEFDVAVDLTGVRGFRRDLYRVIQEIPYGETASYGEVAALAGSPLAARAAGTACRDVPVSLFLPVHRVTRANGSTGESPNSPCHRRNLLQHEAAVLGRGASPWN</sequence>
<dbReference type="AlphaFoldDB" id="A0A846TRQ6"/>
<keyword evidence="4" id="KW-1185">Reference proteome</keyword>
<dbReference type="Pfam" id="PF01035">
    <property type="entry name" value="DNA_binding_1"/>
    <property type="match status" value="1"/>
</dbReference>
<dbReference type="GO" id="GO:0006281">
    <property type="term" value="P:DNA repair"/>
    <property type="evidence" value="ECO:0007669"/>
    <property type="project" value="InterPro"/>
</dbReference>
<dbReference type="Gene3D" id="3.30.160.70">
    <property type="entry name" value="Methylated DNA-protein cysteine methyltransferase domain"/>
    <property type="match status" value="1"/>
</dbReference>
<proteinExistence type="predicted"/>
<feature type="domain" description="Methylated-DNA-[protein]-cysteine S-methyltransferase DNA binding" evidence="2">
    <location>
        <begin position="104"/>
        <end position="182"/>
    </location>
</feature>